<dbReference type="OrthoDB" id="2675635at2759"/>
<dbReference type="Proteomes" id="UP000807769">
    <property type="component" value="Unassembled WGS sequence"/>
</dbReference>
<dbReference type="EMBL" id="JABBWG010000008">
    <property type="protein sequence ID" value="KAG1820393.1"/>
    <property type="molecule type" value="Genomic_DNA"/>
</dbReference>
<proteinExistence type="predicted"/>
<evidence type="ECO:0000259" key="1">
    <source>
        <dbReference type="Pfam" id="PF12770"/>
    </source>
</evidence>
<organism evidence="2 3">
    <name type="scientific">Suillus subaureus</name>
    <dbReference type="NCBI Taxonomy" id="48587"/>
    <lineage>
        <taxon>Eukaryota</taxon>
        <taxon>Fungi</taxon>
        <taxon>Dikarya</taxon>
        <taxon>Basidiomycota</taxon>
        <taxon>Agaricomycotina</taxon>
        <taxon>Agaricomycetes</taxon>
        <taxon>Agaricomycetidae</taxon>
        <taxon>Boletales</taxon>
        <taxon>Suillineae</taxon>
        <taxon>Suillaceae</taxon>
        <taxon>Suillus</taxon>
    </lineage>
</organism>
<evidence type="ECO:0000313" key="2">
    <source>
        <dbReference type="EMBL" id="KAG1820393.1"/>
    </source>
</evidence>
<dbReference type="RefSeq" id="XP_041195664.1">
    <property type="nucleotide sequence ID" value="XM_041339720.1"/>
</dbReference>
<protein>
    <recommendedName>
        <fullName evidence="1">CHAT domain-containing protein</fullName>
    </recommendedName>
</protein>
<feature type="domain" description="CHAT" evidence="1">
    <location>
        <begin position="104"/>
        <end position="199"/>
    </location>
</feature>
<dbReference type="GeneID" id="64633736"/>
<reference evidence="2" key="1">
    <citation type="journal article" date="2020" name="New Phytol.">
        <title>Comparative genomics reveals dynamic genome evolution in host specialist ectomycorrhizal fungi.</title>
        <authorList>
            <person name="Lofgren L.A."/>
            <person name="Nguyen N.H."/>
            <person name="Vilgalys R."/>
            <person name="Ruytinx J."/>
            <person name="Liao H.L."/>
            <person name="Branco S."/>
            <person name="Kuo A."/>
            <person name="LaButti K."/>
            <person name="Lipzen A."/>
            <person name="Andreopoulos W."/>
            <person name="Pangilinan J."/>
            <person name="Riley R."/>
            <person name="Hundley H."/>
            <person name="Na H."/>
            <person name="Barry K."/>
            <person name="Grigoriev I.V."/>
            <person name="Stajich J.E."/>
            <person name="Kennedy P.G."/>
        </authorList>
    </citation>
    <scope>NUCLEOTIDE SEQUENCE</scope>
    <source>
        <strain evidence="2">MN1</strain>
    </source>
</reference>
<gene>
    <name evidence="2" type="ORF">BJ212DRAFT_1478508</name>
</gene>
<name>A0A9P7EFK3_9AGAM</name>
<dbReference type="AlphaFoldDB" id="A0A9P7EFK3"/>
<dbReference type="Pfam" id="PF12770">
    <property type="entry name" value="CHAT"/>
    <property type="match status" value="1"/>
</dbReference>
<comment type="caution">
    <text evidence="2">The sequence shown here is derived from an EMBL/GenBank/DDBJ whole genome shotgun (WGS) entry which is preliminary data.</text>
</comment>
<evidence type="ECO:0000313" key="3">
    <source>
        <dbReference type="Proteomes" id="UP000807769"/>
    </source>
</evidence>
<sequence>MNADRSKEPCQENLYTCPYTPTLSALVRSKHMMKKHVSLSFVVIRQGQSGAGKGKTLLAVNSELEFVHRLIPVTANRTTISGDKVTRAGALEALQQDTWLYKSHFVMKDEHLTLLDIMERDIPHAEFAFLSSCHNAVNDEETPDEVIHLTAGLQFSGFKSVVGTLWEVDDSVCHGLYEGDLGTQLRYTRRKDESVARAEDGFHSYRYVILRPINSLGLVVLVTHSLNENFTIDGEPYLFLIYATIVQL</sequence>
<keyword evidence="3" id="KW-1185">Reference proteome</keyword>
<dbReference type="InterPro" id="IPR024983">
    <property type="entry name" value="CHAT_dom"/>
</dbReference>
<accession>A0A9P7EFK3</accession>